<reference evidence="2" key="1">
    <citation type="submission" date="2012-08" db="EMBL/GenBank/DDBJ databases">
        <title>The Genome Sequence of Wuchereria bancrofti.</title>
        <authorList>
            <person name="Nutman T.B."/>
            <person name="Fink D.L."/>
            <person name="Russ C."/>
            <person name="Young S."/>
            <person name="Zeng Q."/>
            <person name="Koehrsen M."/>
            <person name="Alvarado L."/>
            <person name="Berlin A."/>
            <person name="Chapman S.B."/>
            <person name="Chen Z."/>
            <person name="Freedman E."/>
            <person name="Gellesch M."/>
            <person name="Goldberg J."/>
            <person name="Griggs A."/>
            <person name="Gujja S."/>
            <person name="Heilman E.R."/>
            <person name="Heiman D."/>
            <person name="Hepburn T."/>
            <person name="Howarth C."/>
            <person name="Jen D."/>
            <person name="Larson L."/>
            <person name="Lewis B."/>
            <person name="Mehta T."/>
            <person name="Park D."/>
            <person name="Pearson M."/>
            <person name="Roberts A."/>
            <person name="Saif S."/>
            <person name="Shea T."/>
            <person name="Shenoy N."/>
            <person name="Sisk P."/>
            <person name="Stolte C."/>
            <person name="Sykes S."/>
            <person name="Walk T."/>
            <person name="White J."/>
            <person name="Yandava C."/>
            <person name="Haas B."/>
            <person name="Henn M.R."/>
            <person name="Nusbaum C."/>
            <person name="Birren B."/>
        </authorList>
    </citation>
    <scope>NUCLEOTIDE SEQUENCE [LARGE SCALE GENOMIC DNA]</scope>
    <source>
        <strain evidence="2">NA</strain>
    </source>
</reference>
<feature type="non-terminal residue" evidence="1">
    <location>
        <position position="1"/>
    </location>
</feature>
<evidence type="ECO:0000313" key="1">
    <source>
        <dbReference type="EMBL" id="EJW75032.1"/>
    </source>
</evidence>
<sequence length="76" mass="8482">IELLVTGEESSINKLHSYYEFTIKEGVPVGSTVGKIGSGEAIKFEMLSETDNFEIGFTQKPNQYLLSLIIRTNNLK</sequence>
<comment type="caution">
    <text evidence="1">The sequence shown here is derived from an EMBL/GenBank/DDBJ whole genome shotgun (WGS) entry which is preliminary data.</text>
</comment>
<dbReference type="Proteomes" id="UP000004810">
    <property type="component" value="Unassembled WGS sequence"/>
</dbReference>
<protein>
    <submittedName>
        <fullName evidence="1">Uncharacterized protein</fullName>
    </submittedName>
</protein>
<name>J9EDG6_WUCBA</name>
<evidence type="ECO:0000313" key="2">
    <source>
        <dbReference type="Proteomes" id="UP000004810"/>
    </source>
</evidence>
<dbReference type="EMBL" id="ADBV01011208">
    <property type="protein sequence ID" value="EJW75032.1"/>
    <property type="molecule type" value="Genomic_DNA"/>
</dbReference>
<proteinExistence type="predicted"/>
<dbReference type="AlphaFoldDB" id="J9EDG6"/>
<accession>J9EDG6</accession>
<organism evidence="1 2">
    <name type="scientific">Wuchereria bancrofti</name>
    <dbReference type="NCBI Taxonomy" id="6293"/>
    <lineage>
        <taxon>Eukaryota</taxon>
        <taxon>Metazoa</taxon>
        <taxon>Ecdysozoa</taxon>
        <taxon>Nematoda</taxon>
        <taxon>Chromadorea</taxon>
        <taxon>Rhabditida</taxon>
        <taxon>Spirurina</taxon>
        <taxon>Spiruromorpha</taxon>
        <taxon>Filarioidea</taxon>
        <taxon>Onchocercidae</taxon>
        <taxon>Wuchereria</taxon>
    </lineage>
</organism>
<gene>
    <name evidence="1" type="ORF">WUBG_14062</name>
</gene>